<dbReference type="EMBL" id="SHKM01000001">
    <property type="protein sequence ID" value="RZT89797.1"/>
    <property type="molecule type" value="Genomic_DNA"/>
</dbReference>
<evidence type="ECO:0000259" key="3">
    <source>
        <dbReference type="Pfam" id="PF04536"/>
    </source>
</evidence>
<sequence>MAFLRWFCRLLLLLCLGGLTAAWAQVPVPALKARVTDLTGTLSEAQRQSLENRLAAFEREKGAQVGVLLVPTVRPESIEQYGIRVAETWKLGRKGVDDGLILLVAKNDREVRIEVGYGLEGAVPDVVAKRIIEETIVPRFRAGDMAGGIGAGVERLLAVIGGEPLPAPAADRGGGDLNVDLLFPIFMVAVVAGNVLRALFGRLLAAGACGGVAAVVAGFMGASLFGVAGIGIVVFLFILVGGSGFVGGGGGGGGWSGGGGFSGGGGGFGGGGASGRW</sequence>
<feature type="signal peptide" evidence="2">
    <location>
        <begin position="1"/>
        <end position="24"/>
    </location>
</feature>
<keyword evidence="5" id="KW-1185">Reference proteome</keyword>
<keyword evidence="1" id="KW-0812">Transmembrane</keyword>
<dbReference type="Pfam" id="PF04536">
    <property type="entry name" value="TPM_phosphatase"/>
    <property type="match status" value="1"/>
</dbReference>
<keyword evidence="1" id="KW-1133">Transmembrane helix</keyword>
<evidence type="ECO:0000313" key="5">
    <source>
        <dbReference type="Proteomes" id="UP000292136"/>
    </source>
</evidence>
<name>A0ABY0IRS2_9RHOO</name>
<evidence type="ECO:0000256" key="1">
    <source>
        <dbReference type="SAM" id="Phobius"/>
    </source>
</evidence>
<dbReference type="PANTHER" id="PTHR30373">
    <property type="entry name" value="UPF0603 PROTEIN YGCG"/>
    <property type="match status" value="1"/>
</dbReference>
<keyword evidence="2" id="KW-0732">Signal</keyword>
<feature type="chain" id="PRO_5045659990" description="TPM domain-containing protein" evidence="2">
    <location>
        <begin position="25"/>
        <end position="277"/>
    </location>
</feature>
<keyword evidence="1" id="KW-0472">Membrane</keyword>
<organism evidence="4 5">
    <name type="scientific">Azospira oryzae</name>
    <dbReference type="NCBI Taxonomy" id="146939"/>
    <lineage>
        <taxon>Bacteria</taxon>
        <taxon>Pseudomonadati</taxon>
        <taxon>Pseudomonadota</taxon>
        <taxon>Betaproteobacteria</taxon>
        <taxon>Rhodocyclales</taxon>
        <taxon>Rhodocyclaceae</taxon>
        <taxon>Azospira</taxon>
    </lineage>
</organism>
<dbReference type="Gene3D" id="3.10.310.50">
    <property type="match status" value="1"/>
</dbReference>
<reference evidence="4 5" key="1">
    <citation type="submission" date="2019-02" db="EMBL/GenBank/DDBJ databases">
        <title>Genomic Encyclopedia of Type Strains, Phase IV (KMG-IV): sequencing the most valuable type-strain genomes for metagenomic binning, comparative biology and taxonomic classification.</title>
        <authorList>
            <person name="Goeker M."/>
        </authorList>
    </citation>
    <scope>NUCLEOTIDE SEQUENCE [LARGE SCALE GENOMIC DNA]</scope>
    <source>
        <strain evidence="4 5">DSM 21223</strain>
    </source>
</reference>
<evidence type="ECO:0000313" key="4">
    <source>
        <dbReference type="EMBL" id="RZT89797.1"/>
    </source>
</evidence>
<dbReference type="Proteomes" id="UP000292136">
    <property type="component" value="Unassembled WGS sequence"/>
</dbReference>
<dbReference type="InterPro" id="IPR007621">
    <property type="entry name" value="TPM_dom"/>
</dbReference>
<feature type="domain" description="TPM" evidence="3">
    <location>
        <begin position="35"/>
        <end position="158"/>
    </location>
</feature>
<gene>
    <name evidence="4" type="ORF">EV678_0591</name>
</gene>
<accession>A0ABY0IRS2</accession>
<proteinExistence type="predicted"/>
<comment type="caution">
    <text evidence="4">The sequence shown here is derived from an EMBL/GenBank/DDBJ whole genome shotgun (WGS) entry which is preliminary data.</text>
</comment>
<dbReference type="PANTHER" id="PTHR30373:SF2">
    <property type="entry name" value="UPF0603 PROTEIN YGCG"/>
    <property type="match status" value="1"/>
</dbReference>
<feature type="transmembrane region" description="Helical" evidence="1">
    <location>
        <begin position="212"/>
        <end position="240"/>
    </location>
</feature>
<protein>
    <recommendedName>
        <fullName evidence="3">TPM domain-containing protein</fullName>
    </recommendedName>
</protein>
<evidence type="ECO:0000256" key="2">
    <source>
        <dbReference type="SAM" id="SignalP"/>
    </source>
</evidence>